<name>W7X9S7_TETTS</name>
<dbReference type="GeneID" id="24441905"/>
<organism evidence="1 2">
    <name type="scientific">Tetrahymena thermophila (strain SB210)</name>
    <dbReference type="NCBI Taxonomy" id="312017"/>
    <lineage>
        <taxon>Eukaryota</taxon>
        <taxon>Sar</taxon>
        <taxon>Alveolata</taxon>
        <taxon>Ciliophora</taxon>
        <taxon>Intramacronucleata</taxon>
        <taxon>Oligohymenophorea</taxon>
        <taxon>Hymenostomatida</taxon>
        <taxon>Tetrahymenina</taxon>
        <taxon>Tetrahymenidae</taxon>
        <taxon>Tetrahymena</taxon>
    </lineage>
</organism>
<keyword evidence="2" id="KW-1185">Reference proteome</keyword>
<dbReference type="InParanoid" id="W7X9S7"/>
<accession>W7X9S7</accession>
<dbReference type="EMBL" id="GG662839">
    <property type="protein sequence ID" value="EWS76170.1"/>
    <property type="molecule type" value="Genomic_DNA"/>
</dbReference>
<dbReference type="KEGG" id="tet:TTHERM_001202193"/>
<sequence length="253" mass="29528">MQFIITTSKFITNPPYQTQPILSREPITIPQYKIQIDTMTGIFFGFTGFEAILGQIVKYQQYKVRYQYLHKQIATQMVLIFQMIRELVLKIAQMLDTIMDKFQILYKETQTIACNVINLAKHVMVKPLKIVYLVKILITFSKSNVWLVLNNAQTVIRNCNVQVVPKNFHIIMITNVSNYNQLTLFVIKVKFVKIVTKTVKLVKEQLKKIVQVVPNNFHIIMRANVSSYNQLILFVIKVKFVKIVTKIVKLVKE</sequence>
<protein>
    <submittedName>
        <fullName evidence="1">Uncharacterized protein</fullName>
    </submittedName>
</protein>
<evidence type="ECO:0000313" key="2">
    <source>
        <dbReference type="Proteomes" id="UP000009168"/>
    </source>
</evidence>
<evidence type="ECO:0000313" key="1">
    <source>
        <dbReference type="EMBL" id="EWS76170.1"/>
    </source>
</evidence>
<dbReference type="Proteomes" id="UP000009168">
    <property type="component" value="Unassembled WGS sequence"/>
</dbReference>
<dbReference type="AlphaFoldDB" id="W7X9S7"/>
<dbReference type="RefSeq" id="XP_012651294.1">
    <property type="nucleotide sequence ID" value="XM_012795840.1"/>
</dbReference>
<reference evidence="2" key="1">
    <citation type="journal article" date="2006" name="PLoS Biol.">
        <title>Macronuclear genome sequence of the ciliate Tetrahymena thermophila, a model eukaryote.</title>
        <authorList>
            <person name="Eisen J.A."/>
            <person name="Coyne R.S."/>
            <person name="Wu M."/>
            <person name="Wu D."/>
            <person name="Thiagarajan M."/>
            <person name="Wortman J.R."/>
            <person name="Badger J.H."/>
            <person name="Ren Q."/>
            <person name="Amedeo P."/>
            <person name="Jones K.M."/>
            <person name="Tallon L.J."/>
            <person name="Delcher A.L."/>
            <person name="Salzberg S.L."/>
            <person name="Silva J.C."/>
            <person name="Haas B.J."/>
            <person name="Majoros W.H."/>
            <person name="Farzad M."/>
            <person name="Carlton J.M."/>
            <person name="Smith R.K. Jr."/>
            <person name="Garg J."/>
            <person name="Pearlman R.E."/>
            <person name="Karrer K.M."/>
            <person name="Sun L."/>
            <person name="Manning G."/>
            <person name="Elde N.C."/>
            <person name="Turkewitz A.P."/>
            <person name="Asai D.J."/>
            <person name="Wilkes D.E."/>
            <person name="Wang Y."/>
            <person name="Cai H."/>
            <person name="Collins K."/>
            <person name="Stewart B.A."/>
            <person name="Lee S.R."/>
            <person name="Wilamowska K."/>
            <person name="Weinberg Z."/>
            <person name="Ruzzo W.L."/>
            <person name="Wloga D."/>
            <person name="Gaertig J."/>
            <person name="Frankel J."/>
            <person name="Tsao C.-C."/>
            <person name="Gorovsky M.A."/>
            <person name="Keeling P.J."/>
            <person name="Waller R.F."/>
            <person name="Patron N.J."/>
            <person name="Cherry J.M."/>
            <person name="Stover N.A."/>
            <person name="Krieger C.J."/>
            <person name="del Toro C."/>
            <person name="Ryder H.F."/>
            <person name="Williamson S.C."/>
            <person name="Barbeau R.A."/>
            <person name="Hamilton E.P."/>
            <person name="Orias E."/>
        </authorList>
    </citation>
    <scope>NUCLEOTIDE SEQUENCE [LARGE SCALE GENOMIC DNA]</scope>
    <source>
        <strain evidence="2">SB210</strain>
    </source>
</reference>
<gene>
    <name evidence="1" type="ORF">TTHERM_001202193</name>
</gene>
<proteinExistence type="predicted"/>